<dbReference type="EMBL" id="JANYMP010000015">
    <property type="protein sequence ID" value="MCS7480741.1"/>
    <property type="molecule type" value="Genomic_DNA"/>
</dbReference>
<comment type="caution">
    <text evidence="3">The sequence shown here is derived from an EMBL/GenBank/DDBJ whole genome shotgun (WGS) entry which is preliminary data.</text>
</comment>
<proteinExistence type="predicted"/>
<dbReference type="PANTHER" id="PTHR30204">
    <property type="entry name" value="REDOX-CYCLING DRUG-SENSING TRANSCRIPTIONAL ACTIVATOR SOXR"/>
    <property type="match status" value="1"/>
</dbReference>
<protein>
    <submittedName>
        <fullName evidence="3">MerR family transcriptional regulator</fullName>
    </submittedName>
</protein>
<evidence type="ECO:0000313" key="4">
    <source>
        <dbReference type="Proteomes" id="UP001141259"/>
    </source>
</evidence>
<reference evidence="3" key="1">
    <citation type="submission" date="2022-08" db="EMBL/GenBank/DDBJ databases">
        <authorList>
            <person name="Tistechok S."/>
            <person name="Samborskyy M."/>
            <person name="Roman I."/>
        </authorList>
    </citation>
    <scope>NUCLEOTIDE SEQUENCE</scope>
    <source>
        <strain evidence="3">DSM 103496</strain>
    </source>
</reference>
<keyword evidence="1" id="KW-0238">DNA-binding</keyword>
<dbReference type="CDD" id="cd00592">
    <property type="entry name" value="HTH_MerR-like"/>
    <property type="match status" value="1"/>
</dbReference>
<dbReference type="PRINTS" id="PR00040">
    <property type="entry name" value="HTHMERR"/>
</dbReference>
<evidence type="ECO:0000313" key="3">
    <source>
        <dbReference type="EMBL" id="MCS7480741.1"/>
    </source>
</evidence>
<dbReference type="PROSITE" id="PS50937">
    <property type="entry name" value="HTH_MERR_2"/>
    <property type="match status" value="1"/>
</dbReference>
<name>A0A9X2VQ51_9PSEU</name>
<organism evidence="3 4">
    <name type="scientific">Umezawaea endophytica</name>
    <dbReference type="NCBI Taxonomy" id="1654476"/>
    <lineage>
        <taxon>Bacteria</taxon>
        <taxon>Bacillati</taxon>
        <taxon>Actinomycetota</taxon>
        <taxon>Actinomycetes</taxon>
        <taxon>Pseudonocardiales</taxon>
        <taxon>Pseudonocardiaceae</taxon>
        <taxon>Umezawaea</taxon>
    </lineage>
</organism>
<dbReference type="AlphaFoldDB" id="A0A9X2VQ51"/>
<dbReference type="Pfam" id="PF13411">
    <property type="entry name" value="MerR_1"/>
    <property type="match status" value="1"/>
</dbReference>
<evidence type="ECO:0000259" key="2">
    <source>
        <dbReference type="PROSITE" id="PS50937"/>
    </source>
</evidence>
<dbReference type="SUPFAM" id="SSF46955">
    <property type="entry name" value="Putative DNA-binding domain"/>
    <property type="match status" value="1"/>
</dbReference>
<dbReference type="Gene3D" id="1.10.1660.10">
    <property type="match status" value="1"/>
</dbReference>
<dbReference type="GO" id="GO:0003700">
    <property type="term" value="F:DNA-binding transcription factor activity"/>
    <property type="evidence" value="ECO:0007669"/>
    <property type="project" value="InterPro"/>
</dbReference>
<keyword evidence="4" id="KW-1185">Reference proteome</keyword>
<feature type="domain" description="HTH merR-type" evidence="2">
    <location>
        <begin position="6"/>
        <end position="75"/>
    </location>
</feature>
<dbReference type="PANTHER" id="PTHR30204:SF93">
    <property type="entry name" value="HTH MERR-TYPE DOMAIN-CONTAINING PROTEIN"/>
    <property type="match status" value="1"/>
</dbReference>
<gene>
    <name evidence="3" type="ORF">NZH93_28120</name>
</gene>
<accession>A0A9X2VQ51</accession>
<evidence type="ECO:0000256" key="1">
    <source>
        <dbReference type="ARBA" id="ARBA00023125"/>
    </source>
</evidence>
<dbReference type="InterPro" id="IPR000551">
    <property type="entry name" value="MerR-type_HTH_dom"/>
</dbReference>
<sequence>MVPVTHYSIGDLARLTGLSTRTIRFYSDAGLVPVVGRTGGGYRSYDVAGLNRLKLLRTLRDLGVDLPTAQRVLEDEVGITEVARIHADAIDAQIRTLRLRRSVLRAVAKGGEMELVNELARLSDEERQRILDDFFEDVFGGYDLEPGFDAMMRSVRVELSDDPTTEQVEAWVELANLVQDEDFRASIRRMSERHAELRAAGEDMSASSAEQLGAFTYSVEQARAALDAGVAPDSARAKEIVAAVNARWAEALDIPNDERLVEKLREYESFSDPRAERYWQLVAVLNDRPAMPDTAAEREWLRLAGG</sequence>
<dbReference type="InterPro" id="IPR009061">
    <property type="entry name" value="DNA-bd_dom_put_sf"/>
</dbReference>
<dbReference type="Proteomes" id="UP001141259">
    <property type="component" value="Unassembled WGS sequence"/>
</dbReference>
<dbReference type="GO" id="GO:0003677">
    <property type="term" value="F:DNA binding"/>
    <property type="evidence" value="ECO:0007669"/>
    <property type="project" value="UniProtKB-KW"/>
</dbReference>
<dbReference type="SMART" id="SM00422">
    <property type="entry name" value="HTH_MERR"/>
    <property type="match status" value="1"/>
</dbReference>
<dbReference type="RefSeq" id="WP_259626235.1">
    <property type="nucleotide sequence ID" value="NZ_JANYMP010000015.1"/>
</dbReference>
<dbReference type="InterPro" id="IPR047057">
    <property type="entry name" value="MerR_fam"/>
</dbReference>